<dbReference type="PROSITE" id="PS50931">
    <property type="entry name" value="HTH_LYSR"/>
    <property type="match status" value="1"/>
</dbReference>
<proteinExistence type="inferred from homology"/>
<name>A0A2I7N8K1_9NEIS</name>
<dbReference type="Proteomes" id="UP000236655">
    <property type="component" value="Chromosome"/>
</dbReference>
<sequence length="299" mass="34265">MGDLAYDDLILFSKVVNWGSFSAAAKILHLSQSTISRRITTLEQKLGVLLLKRNTQRIELTEIGTLIYERSLARHQEFEQEIQAILKAKSILRGSLKVSLPLSFGEEFISPQIPNFIKAYPEINLTLIYQNRELDLLRDGFDIAIVNHLPRFPDQKVKLLFTAEIGAYCTPEYIKRHGKIDTLEDLSGQSYFIGIDYSGKAIHNVEVINTKTGKSTIFEVPIRYTTNQAEQSKYMLYSHEVIGIGCAFAYEKEVKEGRLIRVLTDYQMDPTKFYLTRHKDEENAKVAVFSNFVQNLFPE</sequence>
<dbReference type="InterPro" id="IPR005119">
    <property type="entry name" value="LysR_subst-bd"/>
</dbReference>
<dbReference type="InterPro" id="IPR036390">
    <property type="entry name" value="WH_DNA-bd_sf"/>
</dbReference>
<dbReference type="GO" id="GO:0006351">
    <property type="term" value="P:DNA-templated transcription"/>
    <property type="evidence" value="ECO:0007669"/>
    <property type="project" value="TreeGrafter"/>
</dbReference>
<dbReference type="Pfam" id="PF03466">
    <property type="entry name" value="LysR_substrate"/>
    <property type="match status" value="1"/>
</dbReference>
<evidence type="ECO:0000256" key="4">
    <source>
        <dbReference type="ARBA" id="ARBA00023163"/>
    </source>
</evidence>
<accession>A0A2I7N8K1</accession>
<evidence type="ECO:0000256" key="2">
    <source>
        <dbReference type="ARBA" id="ARBA00023015"/>
    </source>
</evidence>
<dbReference type="Gene3D" id="1.10.10.10">
    <property type="entry name" value="Winged helix-like DNA-binding domain superfamily/Winged helix DNA-binding domain"/>
    <property type="match status" value="1"/>
</dbReference>
<feature type="domain" description="HTH lysR-type" evidence="5">
    <location>
        <begin position="4"/>
        <end position="61"/>
    </location>
</feature>
<dbReference type="KEGG" id="nba:CUN60_09730"/>
<dbReference type="PANTHER" id="PTHR30537:SF5">
    <property type="entry name" value="HTH-TYPE TRANSCRIPTIONAL ACTIVATOR TTDR-RELATED"/>
    <property type="match status" value="1"/>
</dbReference>
<comment type="similarity">
    <text evidence="1">Belongs to the LysR transcriptional regulatory family.</text>
</comment>
<keyword evidence="4" id="KW-0804">Transcription</keyword>
<dbReference type="GO" id="GO:0003700">
    <property type="term" value="F:DNA-binding transcription factor activity"/>
    <property type="evidence" value="ECO:0007669"/>
    <property type="project" value="InterPro"/>
</dbReference>
<dbReference type="InterPro" id="IPR036388">
    <property type="entry name" value="WH-like_DNA-bd_sf"/>
</dbReference>
<evidence type="ECO:0000313" key="7">
    <source>
        <dbReference type="Proteomes" id="UP000236655"/>
    </source>
</evidence>
<dbReference type="RefSeq" id="WP_102951854.1">
    <property type="nucleotide sequence ID" value="NZ_CP024847.1"/>
</dbReference>
<dbReference type="Pfam" id="PF00126">
    <property type="entry name" value="HTH_1"/>
    <property type="match status" value="1"/>
</dbReference>
<dbReference type="InterPro" id="IPR058163">
    <property type="entry name" value="LysR-type_TF_proteobact-type"/>
</dbReference>
<dbReference type="SUPFAM" id="SSF53850">
    <property type="entry name" value="Periplasmic binding protein-like II"/>
    <property type="match status" value="1"/>
</dbReference>
<dbReference type="SUPFAM" id="SSF46785">
    <property type="entry name" value="Winged helix' DNA-binding domain"/>
    <property type="match status" value="1"/>
</dbReference>
<dbReference type="PRINTS" id="PR00039">
    <property type="entry name" value="HTHLYSR"/>
</dbReference>
<dbReference type="PANTHER" id="PTHR30537">
    <property type="entry name" value="HTH-TYPE TRANSCRIPTIONAL REGULATOR"/>
    <property type="match status" value="1"/>
</dbReference>
<dbReference type="AlphaFoldDB" id="A0A2I7N8K1"/>
<dbReference type="EMBL" id="CP024847">
    <property type="protein sequence ID" value="AUR52565.1"/>
    <property type="molecule type" value="Genomic_DNA"/>
</dbReference>
<dbReference type="Gene3D" id="3.40.190.290">
    <property type="match status" value="1"/>
</dbReference>
<dbReference type="GO" id="GO:0043565">
    <property type="term" value="F:sequence-specific DNA binding"/>
    <property type="evidence" value="ECO:0007669"/>
    <property type="project" value="TreeGrafter"/>
</dbReference>
<dbReference type="FunFam" id="1.10.10.10:FF:000001">
    <property type="entry name" value="LysR family transcriptional regulator"/>
    <property type="match status" value="1"/>
</dbReference>
<evidence type="ECO:0000256" key="1">
    <source>
        <dbReference type="ARBA" id="ARBA00009437"/>
    </source>
</evidence>
<protein>
    <recommendedName>
        <fullName evidence="5">HTH lysR-type domain-containing protein</fullName>
    </recommendedName>
</protein>
<evidence type="ECO:0000256" key="3">
    <source>
        <dbReference type="ARBA" id="ARBA00023125"/>
    </source>
</evidence>
<keyword evidence="7" id="KW-1185">Reference proteome</keyword>
<keyword evidence="3" id="KW-0238">DNA-binding</keyword>
<evidence type="ECO:0000313" key="6">
    <source>
        <dbReference type="EMBL" id="AUR52565.1"/>
    </source>
</evidence>
<evidence type="ECO:0000259" key="5">
    <source>
        <dbReference type="PROSITE" id="PS50931"/>
    </source>
</evidence>
<reference evidence="7" key="1">
    <citation type="submission" date="2017-11" db="EMBL/GenBank/DDBJ databases">
        <authorList>
            <person name="Chan K.G."/>
            <person name="Lee L.S."/>
        </authorList>
    </citation>
    <scope>NUCLEOTIDE SEQUENCE [LARGE SCALE GENOMIC DNA]</scope>
    <source>
        <strain evidence="7">DSM 100970</strain>
    </source>
</reference>
<gene>
    <name evidence="6" type="ORF">CUN60_09730</name>
</gene>
<dbReference type="OrthoDB" id="9178040at2"/>
<organism evidence="6 7">
    <name type="scientific">Aquella oligotrophica</name>
    <dbReference type="NCBI Taxonomy" id="2067065"/>
    <lineage>
        <taxon>Bacteria</taxon>
        <taxon>Pseudomonadati</taxon>
        <taxon>Pseudomonadota</taxon>
        <taxon>Betaproteobacteria</taxon>
        <taxon>Neisseriales</taxon>
        <taxon>Neisseriaceae</taxon>
        <taxon>Aquella</taxon>
    </lineage>
</organism>
<keyword evidence="2" id="KW-0805">Transcription regulation</keyword>
<dbReference type="InterPro" id="IPR000847">
    <property type="entry name" value="LysR_HTH_N"/>
</dbReference>